<comment type="caution">
    <text evidence="2">The sequence shown here is derived from an EMBL/GenBank/DDBJ whole genome shotgun (WGS) entry which is preliminary data.</text>
</comment>
<name>A0ABX0KBK4_9PROT</name>
<evidence type="ECO:0000256" key="1">
    <source>
        <dbReference type="SAM" id="MobiDB-lite"/>
    </source>
</evidence>
<feature type="region of interest" description="Disordered" evidence="1">
    <location>
        <begin position="1"/>
        <end position="29"/>
    </location>
</feature>
<protein>
    <recommendedName>
        <fullName evidence="4">Transposase</fullName>
    </recommendedName>
</protein>
<feature type="compositionally biased region" description="Basic residues" evidence="1">
    <location>
        <begin position="75"/>
        <end position="84"/>
    </location>
</feature>
<accession>A0ABX0KBK4</accession>
<gene>
    <name evidence="2" type="ORF">GOB84_13435</name>
</gene>
<dbReference type="EMBL" id="WOSW01000031">
    <property type="protein sequence ID" value="NHO33541.1"/>
    <property type="molecule type" value="Genomic_DNA"/>
</dbReference>
<organism evidence="2 3">
    <name type="scientific">Acetobacter fallax</name>
    <dbReference type="NCBI Taxonomy" id="1737473"/>
    <lineage>
        <taxon>Bacteria</taxon>
        <taxon>Pseudomonadati</taxon>
        <taxon>Pseudomonadota</taxon>
        <taxon>Alphaproteobacteria</taxon>
        <taxon>Acetobacterales</taxon>
        <taxon>Acetobacteraceae</taxon>
        <taxon>Acetobacter</taxon>
    </lineage>
</organism>
<dbReference type="Proteomes" id="UP000615326">
    <property type="component" value="Unassembled WGS sequence"/>
</dbReference>
<evidence type="ECO:0008006" key="4">
    <source>
        <dbReference type="Google" id="ProtNLM"/>
    </source>
</evidence>
<proteinExistence type="predicted"/>
<feature type="region of interest" description="Disordered" evidence="1">
    <location>
        <begin position="75"/>
        <end position="98"/>
    </location>
</feature>
<evidence type="ECO:0000313" key="2">
    <source>
        <dbReference type="EMBL" id="NHO33541.1"/>
    </source>
</evidence>
<evidence type="ECO:0000313" key="3">
    <source>
        <dbReference type="Proteomes" id="UP000615326"/>
    </source>
</evidence>
<keyword evidence="3" id="KW-1185">Reference proteome</keyword>
<reference evidence="2 3" key="1">
    <citation type="journal article" date="2020" name="Int. J. Syst. Evol. Microbiol.">
        <title>Novel acetic acid bacteria from cider fermentations: Acetobacter conturbans sp. nov. and Acetobacter fallax sp. nov.</title>
        <authorList>
            <person name="Sombolestani A.S."/>
            <person name="Cleenwerck I."/>
            <person name="Cnockaert M."/>
            <person name="Borremans W."/>
            <person name="Wieme A.D."/>
            <person name="De Vuyst L."/>
            <person name="Vandamme P."/>
        </authorList>
    </citation>
    <scope>NUCLEOTIDE SEQUENCE [LARGE SCALE GENOMIC DNA]</scope>
    <source>
        <strain evidence="2 3">LMG 1637</strain>
    </source>
</reference>
<sequence>MQRVRRSGSVAPDKTGGSKPRRLAGAHRDRLIRQCVTHDFTLRGLVGEPGDRGLRADYRSVRTFVHDEKLSFKKRSGPRSRIVRMSRGSGHNGNGTNI</sequence>